<keyword evidence="3" id="KW-1185">Reference proteome</keyword>
<dbReference type="EMBL" id="CP019633">
    <property type="protein sequence ID" value="AQQ09523.1"/>
    <property type="molecule type" value="Genomic_DNA"/>
</dbReference>
<reference evidence="3" key="1">
    <citation type="submission" date="2017-02" db="EMBL/GenBank/DDBJ databases">
        <title>Comparative genomics and description of representatives of a novel lineage of planctomycetes thriving in anoxic sediments.</title>
        <authorList>
            <person name="Spring S."/>
            <person name="Bunk B."/>
            <person name="Sproer C."/>
            <person name="Klenk H.-P."/>
        </authorList>
    </citation>
    <scope>NUCLEOTIDE SEQUENCE [LARGE SCALE GENOMIC DNA]</scope>
    <source>
        <strain evidence="3">L21-RPul-D3</strain>
    </source>
</reference>
<evidence type="ECO:0000259" key="1">
    <source>
        <dbReference type="Pfam" id="PF20020"/>
    </source>
</evidence>
<dbReference type="RefSeq" id="WP_077540111.1">
    <property type="nucleotide sequence ID" value="NZ_CP019633.1"/>
</dbReference>
<dbReference type="OrthoDB" id="9970452at2"/>
<gene>
    <name evidence="2" type="ORF">L21SP3_01329</name>
</gene>
<evidence type="ECO:0000313" key="2">
    <source>
        <dbReference type="EMBL" id="AQQ09523.1"/>
    </source>
</evidence>
<evidence type="ECO:0000313" key="3">
    <source>
        <dbReference type="Proteomes" id="UP000188273"/>
    </source>
</evidence>
<dbReference type="AlphaFoldDB" id="A0A1Q2HQK5"/>
<dbReference type="Pfam" id="PF20020">
    <property type="entry name" value="DUF6431"/>
    <property type="match status" value="1"/>
</dbReference>
<dbReference type="Proteomes" id="UP000188273">
    <property type="component" value="Chromosome"/>
</dbReference>
<organism evidence="2 3">
    <name type="scientific">Sedimentisphaera cyanobacteriorum</name>
    <dbReference type="NCBI Taxonomy" id="1940790"/>
    <lineage>
        <taxon>Bacteria</taxon>
        <taxon>Pseudomonadati</taxon>
        <taxon>Planctomycetota</taxon>
        <taxon>Phycisphaerae</taxon>
        <taxon>Sedimentisphaerales</taxon>
        <taxon>Sedimentisphaeraceae</taxon>
        <taxon>Sedimentisphaera</taxon>
    </lineage>
</organism>
<name>A0A1Q2HQK5_9BACT</name>
<protein>
    <recommendedName>
        <fullName evidence="1">DUF6431 domain-containing protein</fullName>
    </recommendedName>
</protein>
<proteinExistence type="predicted"/>
<accession>A0A1Q2HQK5</accession>
<feature type="domain" description="DUF6431" evidence="1">
    <location>
        <begin position="68"/>
        <end position="138"/>
    </location>
</feature>
<dbReference type="InterPro" id="IPR045536">
    <property type="entry name" value="DUF6431"/>
</dbReference>
<sequence length="451" mass="51617">MQNIISLELISATSENGFSLDELVFRTKELFETEAMAGFVSLILQLIDERICMNIVQGKSDNTGQSCCCNERFEYHDRSLRQFRTSVGTVKISWRRLKCVKCGKTITPLRDFLGLAPYQSKTLELEKLVTEIVSEQSYRRSSTHLESIGSIPVPKSTAHRWVVQTECDQIDTGTDTFSLLFADGTGFKRRPDKDKRISNRGELRVALGVTRSSSVVPLGAFSGKSWDEISSLVKGERKNKELVADMLVSEGETGLVKSLAKLCNDSQRSHWHLVRDLDYTMWKDDAGKLERKQKQKELNAVIGIEIPEEDFEKVCDDDKKDLQDAVNSAESDLHKLIGKLLEKEYKIAADYLNRSAKNMFSYARRWLETGIVTPRVSSMIERMMRELGRRLKRIAFGWSEEGAAKMARIIIKRFTSENQWEKYWHEKLRLLDNVMLALKTIKVQNPQTLGR</sequence>
<dbReference type="KEGG" id="pbu:L21SP3_01329"/>